<protein>
    <recommendedName>
        <fullName evidence="1">Protein phosphatase</fullName>
        <ecNumber evidence="1">3.1.3.16</ecNumber>
    </recommendedName>
</protein>
<dbReference type="EMBL" id="CAUYUJ010021852">
    <property type="protein sequence ID" value="CAK0907423.1"/>
    <property type="molecule type" value="Genomic_DNA"/>
</dbReference>
<accession>A0ABN9Y815</accession>
<sequence>ANSKGADSYFHSREGVSVGVADGVGEWEWRFKCNPRGFADELMSGSEAAIRELYASSEAPPGPEEAALAAMVRACGSARSFGSSTALVASLDGAKGLLGIANVGDSSLVVLRSESVGSLLRWRVTAHTKEQQHAFNCPFQLSCMPTQEDFPKLMAEGKHALVRAIQRNPNAQMDLPTDADRYTFQVQEGDLIVLGTDGVFDNLHLDEICELASRSVTPFEARQGFDVRSCELEAARGRPCTDPGRIARALAEAALIRSRDTRLKSPFSLHAQKAGLYHVGGKMDDITCVCAWVARTTSS</sequence>
<comment type="cofactor">
    <cofactor evidence="1">
        <name>Mn(2+)</name>
        <dbReference type="ChEBI" id="CHEBI:29035"/>
    </cofactor>
</comment>
<comment type="similarity">
    <text evidence="1">Belongs to the PP2C family.</text>
</comment>
<name>A0ABN9Y815_9DINO</name>
<keyword evidence="1" id="KW-0904">Protein phosphatase</keyword>
<dbReference type="PANTHER" id="PTHR12320">
    <property type="entry name" value="PROTEIN PHOSPHATASE 2C"/>
    <property type="match status" value="1"/>
</dbReference>
<evidence type="ECO:0000256" key="1">
    <source>
        <dbReference type="RuleBase" id="RU366020"/>
    </source>
</evidence>
<keyword evidence="1" id="KW-0378">Hydrolase</keyword>
<dbReference type="SUPFAM" id="SSF81606">
    <property type="entry name" value="PP2C-like"/>
    <property type="match status" value="1"/>
</dbReference>
<dbReference type="Proteomes" id="UP001189429">
    <property type="component" value="Unassembled WGS sequence"/>
</dbReference>
<evidence type="ECO:0000259" key="2">
    <source>
        <dbReference type="PROSITE" id="PS51746"/>
    </source>
</evidence>
<evidence type="ECO:0000313" key="3">
    <source>
        <dbReference type="EMBL" id="CAK0907423.1"/>
    </source>
</evidence>
<dbReference type="InterPro" id="IPR036457">
    <property type="entry name" value="PPM-type-like_dom_sf"/>
</dbReference>
<keyword evidence="1" id="KW-0464">Manganese</keyword>
<dbReference type="PROSITE" id="PS51746">
    <property type="entry name" value="PPM_2"/>
    <property type="match status" value="1"/>
</dbReference>
<comment type="caution">
    <text evidence="3">The sequence shown here is derived from an EMBL/GenBank/DDBJ whole genome shotgun (WGS) entry which is preliminary data.</text>
</comment>
<keyword evidence="4" id="KW-1185">Reference proteome</keyword>
<comment type="catalytic activity">
    <reaction evidence="1">
        <text>O-phospho-L-threonyl-[protein] + H2O = L-threonyl-[protein] + phosphate</text>
        <dbReference type="Rhea" id="RHEA:47004"/>
        <dbReference type="Rhea" id="RHEA-COMP:11060"/>
        <dbReference type="Rhea" id="RHEA-COMP:11605"/>
        <dbReference type="ChEBI" id="CHEBI:15377"/>
        <dbReference type="ChEBI" id="CHEBI:30013"/>
        <dbReference type="ChEBI" id="CHEBI:43474"/>
        <dbReference type="ChEBI" id="CHEBI:61977"/>
        <dbReference type="EC" id="3.1.3.16"/>
    </reaction>
</comment>
<dbReference type="PANTHER" id="PTHR12320:SF1">
    <property type="entry name" value="PROTEIN PHOSPHATASE PTC7 HOMOLOG"/>
    <property type="match status" value="1"/>
</dbReference>
<feature type="non-terminal residue" evidence="3">
    <location>
        <position position="1"/>
    </location>
</feature>
<dbReference type="Gene3D" id="3.60.40.10">
    <property type="entry name" value="PPM-type phosphatase domain"/>
    <property type="match status" value="1"/>
</dbReference>
<gene>
    <name evidence="3" type="ORF">PCOR1329_LOCUS82437</name>
</gene>
<dbReference type="InterPro" id="IPR039123">
    <property type="entry name" value="PPTC7"/>
</dbReference>
<proteinExistence type="inferred from homology"/>
<dbReference type="SMART" id="SM00332">
    <property type="entry name" value="PP2Cc"/>
    <property type="match status" value="1"/>
</dbReference>
<dbReference type="InterPro" id="IPR001932">
    <property type="entry name" value="PPM-type_phosphatase-like_dom"/>
</dbReference>
<comment type="catalytic activity">
    <reaction evidence="1">
        <text>O-phospho-L-seryl-[protein] + H2O = L-seryl-[protein] + phosphate</text>
        <dbReference type="Rhea" id="RHEA:20629"/>
        <dbReference type="Rhea" id="RHEA-COMP:9863"/>
        <dbReference type="Rhea" id="RHEA-COMP:11604"/>
        <dbReference type="ChEBI" id="CHEBI:15377"/>
        <dbReference type="ChEBI" id="CHEBI:29999"/>
        <dbReference type="ChEBI" id="CHEBI:43474"/>
        <dbReference type="ChEBI" id="CHEBI:83421"/>
        <dbReference type="EC" id="3.1.3.16"/>
    </reaction>
</comment>
<keyword evidence="1" id="KW-0479">Metal-binding</keyword>
<comment type="cofactor">
    <cofactor evidence="1">
        <name>Mg(2+)</name>
        <dbReference type="ChEBI" id="CHEBI:18420"/>
    </cofactor>
</comment>
<dbReference type="EC" id="3.1.3.16" evidence="1"/>
<evidence type="ECO:0000313" key="4">
    <source>
        <dbReference type="Proteomes" id="UP001189429"/>
    </source>
</evidence>
<organism evidence="3 4">
    <name type="scientific">Prorocentrum cordatum</name>
    <dbReference type="NCBI Taxonomy" id="2364126"/>
    <lineage>
        <taxon>Eukaryota</taxon>
        <taxon>Sar</taxon>
        <taxon>Alveolata</taxon>
        <taxon>Dinophyceae</taxon>
        <taxon>Prorocentrales</taxon>
        <taxon>Prorocentraceae</taxon>
        <taxon>Prorocentrum</taxon>
    </lineage>
</organism>
<reference evidence="3" key="1">
    <citation type="submission" date="2023-10" db="EMBL/GenBank/DDBJ databases">
        <authorList>
            <person name="Chen Y."/>
            <person name="Shah S."/>
            <person name="Dougan E. K."/>
            <person name="Thang M."/>
            <person name="Chan C."/>
        </authorList>
    </citation>
    <scope>NUCLEOTIDE SEQUENCE [LARGE SCALE GENOMIC DNA]</scope>
</reference>
<keyword evidence="1" id="KW-0460">Magnesium</keyword>
<feature type="domain" description="PPM-type phosphatase" evidence="2">
    <location>
        <begin position="1"/>
        <end position="293"/>
    </location>
</feature>